<dbReference type="GO" id="GO:0006438">
    <property type="term" value="P:valyl-tRNA aminoacylation"/>
    <property type="evidence" value="ECO:0007669"/>
    <property type="project" value="InterPro"/>
</dbReference>
<evidence type="ECO:0000256" key="2">
    <source>
        <dbReference type="ARBA" id="ARBA00013169"/>
    </source>
</evidence>
<dbReference type="Gene3D" id="3.90.740.10">
    <property type="entry name" value="Valyl/Leucyl/Isoleucyl-tRNA synthetase, editing domain"/>
    <property type="match status" value="1"/>
</dbReference>
<evidence type="ECO:0000256" key="4">
    <source>
        <dbReference type="ARBA" id="ARBA00022598"/>
    </source>
</evidence>
<comment type="catalytic activity">
    <reaction evidence="10">
        <text>tRNA(Val) + L-valine + ATP = L-valyl-tRNA(Val) + AMP + diphosphate</text>
        <dbReference type="Rhea" id="RHEA:10704"/>
        <dbReference type="Rhea" id="RHEA-COMP:9672"/>
        <dbReference type="Rhea" id="RHEA-COMP:9708"/>
        <dbReference type="ChEBI" id="CHEBI:30616"/>
        <dbReference type="ChEBI" id="CHEBI:33019"/>
        <dbReference type="ChEBI" id="CHEBI:57762"/>
        <dbReference type="ChEBI" id="CHEBI:78442"/>
        <dbReference type="ChEBI" id="CHEBI:78537"/>
        <dbReference type="ChEBI" id="CHEBI:456215"/>
        <dbReference type="EC" id="6.1.1.9"/>
    </reaction>
</comment>
<dbReference type="SUPFAM" id="SSF52374">
    <property type="entry name" value="Nucleotidylyl transferase"/>
    <property type="match status" value="1"/>
</dbReference>
<dbReference type="EC" id="6.1.1.9" evidence="2"/>
<dbReference type="InterPro" id="IPR013155">
    <property type="entry name" value="M/V/L/I-tRNA-synth_anticd-bd"/>
</dbReference>
<dbReference type="PANTHER" id="PTHR11946">
    <property type="entry name" value="VALYL-TRNA SYNTHETASES"/>
    <property type="match status" value="1"/>
</dbReference>
<organism evidence="13">
    <name type="scientific">marine metagenome</name>
    <dbReference type="NCBI Taxonomy" id="408172"/>
    <lineage>
        <taxon>unclassified sequences</taxon>
        <taxon>metagenomes</taxon>
        <taxon>ecological metagenomes</taxon>
    </lineage>
</organism>
<keyword evidence="7" id="KW-0648">Protein biosynthesis</keyword>
<keyword evidence="5" id="KW-0547">Nucleotide-binding</keyword>
<dbReference type="FunFam" id="3.40.50.620:FF:000192">
    <property type="entry name" value="Valine--tRNA ligase"/>
    <property type="match status" value="1"/>
</dbReference>
<accession>A0A381TP07</accession>
<dbReference type="InterPro" id="IPR009008">
    <property type="entry name" value="Val/Leu/Ile-tRNA-synth_edit"/>
</dbReference>
<evidence type="ECO:0000256" key="6">
    <source>
        <dbReference type="ARBA" id="ARBA00022840"/>
    </source>
</evidence>
<dbReference type="GO" id="GO:0005829">
    <property type="term" value="C:cytosol"/>
    <property type="evidence" value="ECO:0007669"/>
    <property type="project" value="TreeGrafter"/>
</dbReference>
<proteinExistence type="predicted"/>
<evidence type="ECO:0000313" key="13">
    <source>
        <dbReference type="EMBL" id="SVA17806.1"/>
    </source>
</evidence>
<evidence type="ECO:0000256" key="10">
    <source>
        <dbReference type="ARBA" id="ARBA00047552"/>
    </source>
</evidence>
<dbReference type="GO" id="GO:0004832">
    <property type="term" value="F:valine-tRNA ligase activity"/>
    <property type="evidence" value="ECO:0007669"/>
    <property type="project" value="UniProtKB-EC"/>
</dbReference>
<dbReference type="AlphaFoldDB" id="A0A381TP07"/>
<dbReference type="Pfam" id="PF00133">
    <property type="entry name" value="tRNA-synt_1"/>
    <property type="match status" value="1"/>
</dbReference>
<evidence type="ECO:0000256" key="9">
    <source>
        <dbReference type="ARBA" id="ARBA00029936"/>
    </source>
</evidence>
<evidence type="ECO:0000256" key="8">
    <source>
        <dbReference type="ARBA" id="ARBA00023146"/>
    </source>
</evidence>
<dbReference type="PANTHER" id="PTHR11946:SF93">
    <property type="entry name" value="VALINE--TRNA LIGASE, CHLOROPLASTIC_MITOCHONDRIAL 2"/>
    <property type="match status" value="1"/>
</dbReference>
<dbReference type="GO" id="GO:0005524">
    <property type="term" value="F:ATP binding"/>
    <property type="evidence" value="ECO:0007669"/>
    <property type="project" value="UniProtKB-KW"/>
</dbReference>
<feature type="domain" description="Aminoacyl-tRNA synthetase class Ia" evidence="11">
    <location>
        <begin position="36"/>
        <end position="617"/>
    </location>
</feature>
<dbReference type="GO" id="GO:0002161">
    <property type="term" value="F:aminoacyl-tRNA deacylase activity"/>
    <property type="evidence" value="ECO:0007669"/>
    <property type="project" value="InterPro"/>
</dbReference>
<keyword evidence="8" id="KW-0030">Aminoacyl-tRNA synthetase</keyword>
<dbReference type="Gene3D" id="1.10.730.10">
    <property type="entry name" value="Isoleucyl-tRNA Synthetase, Domain 1"/>
    <property type="match status" value="1"/>
</dbReference>
<dbReference type="InterPro" id="IPR014729">
    <property type="entry name" value="Rossmann-like_a/b/a_fold"/>
</dbReference>
<dbReference type="Pfam" id="PF08264">
    <property type="entry name" value="Anticodon_1"/>
    <property type="match status" value="1"/>
</dbReference>
<comment type="subcellular location">
    <subcellularLocation>
        <location evidence="1">Cytoplasm</location>
    </subcellularLocation>
</comment>
<dbReference type="InterPro" id="IPR002303">
    <property type="entry name" value="Valyl-tRNA_ligase"/>
</dbReference>
<dbReference type="SUPFAM" id="SSF50677">
    <property type="entry name" value="ValRS/IleRS/LeuRS editing domain"/>
    <property type="match status" value="1"/>
</dbReference>
<protein>
    <recommendedName>
        <fullName evidence="2">valine--tRNA ligase</fullName>
        <ecNumber evidence="2">6.1.1.9</ecNumber>
    </recommendedName>
    <alternativeName>
        <fullName evidence="9">Valyl-tRNA synthetase</fullName>
    </alternativeName>
</protein>
<feature type="domain" description="Methionyl/Valyl/Leucyl/Isoleucyl-tRNA synthetase anticodon-binding" evidence="12">
    <location>
        <begin position="661"/>
        <end position="803"/>
    </location>
</feature>
<keyword evidence="6" id="KW-0067">ATP-binding</keyword>
<dbReference type="InterPro" id="IPR002300">
    <property type="entry name" value="aa-tRNA-synth_Ia"/>
</dbReference>
<gene>
    <name evidence="13" type="ORF">METZ01_LOCUS70660</name>
</gene>
<sequence>MGEPKITDKRWTVDLEKTIQQEHYDTGYEERYSFDPTSERELFIIDTPPPYPSGTWHIGAVAQYSMIDVIARSQRLLGKEVRFPWGVDRNGINIEFTLEKKTGRKMRSYDRGEFLERCAEIIEDYTQAMRQTAKRVGLSCDYANEYLTDSADYRAVTQSIFVDLFRRGAIVEDLRPNLYDPVEGTTIAEAEVQRISRKTLLCDVSWTTADGEEVVITTTRPELICACGVVVVHPDDKRYTHLVGKRIMLPLPVSGREDSVEILTHPSVKMDFGSGVLMICSFGDQNDVTVFRELALRPYVAIDLDGKMTSIAGPLEGLSTPEARKASIDMLRDSGSLVSTEERMQEVPVSERGGNPIEIILLKEWYVRQTHILNRLRELSDQSVFIPERNRQYLHDWMEGISIDWPISRRRWYHTEVPIWYSEDGTKVVVPPQGIYVQPWRESPPDGSEVLDRESKESLGSYIEMEGLLGVLSGEEKVFDTWMDSSNSNLFVSGYISDPDLFERAFPTSIRPQGKEIVRTWLYYTLLKSALLLDKPGFQYIWVDGLGMDPWGRKMSKSMGNGIDADSVLECGVGGRTGSWKIKGPDGKQVQLRANKIGSECFRLWKACEAQVGDDFHINPEEIEAKYYGILTKIFNVARFASQFDVPDNLERPSGNLAPEDRWILSEFDHVMARVEDAWARIDIYSAAQAIKGFGTGIFPSHWLEMTKSRLYEGDEGATWTLHRVVRDLLCAFTPICPFFTHYLSSTLYGKSSVDVRSFPRLPSNAMGKQAESMRALTPVISEFNSMIWKLKKDSGLSLKSPVSDVSIPPELSIIENTLIQMHSIE</sequence>
<name>A0A381TP07_9ZZZZ</name>
<evidence type="ECO:0000259" key="11">
    <source>
        <dbReference type="Pfam" id="PF00133"/>
    </source>
</evidence>
<reference evidence="13" key="1">
    <citation type="submission" date="2018-05" db="EMBL/GenBank/DDBJ databases">
        <authorList>
            <person name="Lanie J.A."/>
            <person name="Ng W.-L."/>
            <person name="Kazmierczak K.M."/>
            <person name="Andrzejewski T.M."/>
            <person name="Davidsen T.M."/>
            <person name="Wayne K.J."/>
            <person name="Tettelin H."/>
            <person name="Glass J.I."/>
            <person name="Rusch D."/>
            <person name="Podicherti R."/>
            <person name="Tsui H.-C.T."/>
            <person name="Winkler M.E."/>
        </authorList>
    </citation>
    <scope>NUCLEOTIDE SEQUENCE</scope>
</reference>
<dbReference type="EMBL" id="UINC01004918">
    <property type="protein sequence ID" value="SVA17806.1"/>
    <property type="molecule type" value="Genomic_DNA"/>
</dbReference>
<evidence type="ECO:0000256" key="7">
    <source>
        <dbReference type="ARBA" id="ARBA00022917"/>
    </source>
</evidence>
<evidence type="ECO:0000259" key="12">
    <source>
        <dbReference type="Pfam" id="PF08264"/>
    </source>
</evidence>
<evidence type="ECO:0000256" key="1">
    <source>
        <dbReference type="ARBA" id="ARBA00004496"/>
    </source>
</evidence>
<dbReference type="InterPro" id="IPR009080">
    <property type="entry name" value="tRNAsynth_Ia_anticodon-bd"/>
</dbReference>
<evidence type="ECO:0000256" key="3">
    <source>
        <dbReference type="ARBA" id="ARBA00022490"/>
    </source>
</evidence>
<evidence type="ECO:0000256" key="5">
    <source>
        <dbReference type="ARBA" id="ARBA00022741"/>
    </source>
</evidence>
<keyword evidence="4" id="KW-0436">Ligase</keyword>
<keyword evidence="3" id="KW-0963">Cytoplasm</keyword>
<dbReference type="Gene3D" id="3.40.50.620">
    <property type="entry name" value="HUPs"/>
    <property type="match status" value="2"/>
</dbReference>
<dbReference type="PRINTS" id="PR00986">
    <property type="entry name" value="TRNASYNTHVAL"/>
</dbReference>
<dbReference type="SUPFAM" id="SSF47323">
    <property type="entry name" value="Anticodon-binding domain of a subclass of class I aminoacyl-tRNA synthetases"/>
    <property type="match status" value="1"/>
</dbReference>